<dbReference type="Gene3D" id="2.40.50.140">
    <property type="entry name" value="Nucleic acid-binding proteins"/>
    <property type="match status" value="1"/>
</dbReference>
<keyword evidence="2" id="KW-1185">Reference proteome</keyword>
<dbReference type="EMBL" id="BSPV01000009">
    <property type="protein sequence ID" value="GLT15516.1"/>
    <property type="molecule type" value="Genomic_DNA"/>
</dbReference>
<organism evidence="1 2">
    <name type="scientific">Vibrio algivorus</name>
    <dbReference type="NCBI Taxonomy" id="1667024"/>
    <lineage>
        <taxon>Bacteria</taxon>
        <taxon>Pseudomonadati</taxon>
        <taxon>Pseudomonadota</taxon>
        <taxon>Gammaproteobacteria</taxon>
        <taxon>Vibrionales</taxon>
        <taxon>Vibrionaceae</taxon>
        <taxon>Vibrio</taxon>
    </lineage>
</organism>
<dbReference type="SUPFAM" id="SSF50249">
    <property type="entry name" value="Nucleic acid-binding proteins"/>
    <property type="match status" value="1"/>
</dbReference>
<evidence type="ECO:0000313" key="1">
    <source>
        <dbReference type="EMBL" id="GLT15516.1"/>
    </source>
</evidence>
<protein>
    <submittedName>
        <fullName evidence="1">Uncharacterized protein</fullName>
    </submittedName>
</protein>
<sequence length="171" mass="18857">MKDGEYKTDIILDSHSPNTQALIAKLQDYLESYAESQGKAGEILPVYTEGEKGEVVIRFKQKAFALNNEIVLPRPILFDAKGNHLGCNIPSIQCGSQIAVSFEAWAYTLHESIREKGKRMNIITYGLALKPKAIQLVQLAANDDDITADSFGFSPVGSCESRELPLIKQQA</sequence>
<evidence type="ECO:0000313" key="2">
    <source>
        <dbReference type="Proteomes" id="UP001157156"/>
    </source>
</evidence>
<gene>
    <name evidence="1" type="ORF">GCM10007931_24910</name>
</gene>
<name>A0ABQ6ER64_9VIBR</name>
<dbReference type="InterPro" id="IPR012340">
    <property type="entry name" value="NA-bd_OB-fold"/>
</dbReference>
<proteinExistence type="predicted"/>
<comment type="caution">
    <text evidence="1">The sequence shown here is derived from an EMBL/GenBank/DDBJ whole genome shotgun (WGS) entry which is preliminary data.</text>
</comment>
<dbReference type="Proteomes" id="UP001157156">
    <property type="component" value="Unassembled WGS sequence"/>
</dbReference>
<reference evidence="2" key="1">
    <citation type="journal article" date="2019" name="Int. J. Syst. Evol. Microbiol.">
        <title>The Global Catalogue of Microorganisms (GCM) 10K type strain sequencing project: providing services to taxonomists for standard genome sequencing and annotation.</title>
        <authorList>
            <consortium name="The Broad Institute Genomics Platform"/>
            <consortium name="The Broad Institute Genome Sequencing Center for Infectious Disease"/>
            <person name="Wu L."/>
            <person name="Ma J."/>
        </authorList>
    </citation>
    <scope>NUCLEOTIDE SEQUENCE [LARGE SCALE GENOMIC DNA]</scope>
    <source>
        <strain evidence="2">NBRC 111146</strain>
    </source>
</reference>
<dbReference type="RefSeq" id="WP_089123450.1">
    <property type="nucleotide sequence ID" value="NZ_BSPV01000009.1"/>
</dbReference>
<accession>A0ABQ6ER64</accession>